<feature type="domain" description="CN hydrolase" evidence="2">
    <location>
        <begin position="5"/>
        <end position="306"/>
    </location>
</feature>
<evidence type="ECO:0000313" key="3">
    <source>
        <dbReference type="EMBL" id="KAF2416997.1"/>
    </source>
</evidence>
<name>A0A9P4NE95_9PEZI</name>
<comment type="caution">
    <text evidence="3">The sequence shown here is derived from an EMBL/GenBank/DDBJ whole genome shotgun (WGS) entry which is preliminary data.</text>
</comment>
<dbReference type="OrthoDB" id="412018at2759"/>
<dbReference type="PROSITE" id="PS50263">
    <property type="entry name" value="CN_HYDROLASE"/>
    <property type="match status" value="1"/>
</dbReference>
<dbReference type="Gene3D" id="3.60.110.10">
    <property type="entry name" value="Carbon-nitrogen hydrolase"/>
    <property type="match status" value="1"/>
</dbReference>
<keyword evidence="4" id="KW-1185">Reference proteome</keyword>
<gene>
    <name evidence="3" type="ORF">EJ08DRAFT_86907</name>
</gene>
<dbReference type="AlphaFoldDB" id="A0A9P4NE95"/>
<dbReference type="PANTHER" id="PTHR43674:SF12">
    <property type="entry name" value="NITRILASE C965.09-RELATED"/>
    <property type="match status" value="1"/>
</dbReference>
<evidence type="ECO:0000313" key="4">
    <source>
        <dbReference type="Proteomes" id="UP000800235"/>
    </source>
</evidence>
<organism evidence="3 4">
    <name type="scientific">Tothia fuscella</name>
    <dbReference type="NCBI Taxonomy" id="1048955"/>
    <lineage>
        <taxon>Eukaryota</taxon>
        <taxon>Fungi</taxon>
        <taxon>Dikarya</taxon>
        <taxon>Ascomycota</taxon>
        <taxon>Pezizomycotina</taxon>
        <taxon>Dothideomycetes</taxon>
        <taxon>Pleosporomycetidae</taxon>
        <taxon>Venturiales</taxon>
        <taxon>Cylindrosympodiaceae</taxon>
        <taxon>Tothia</taxon>
    </lineage>
</organism>
<sequence length="435" mass="47912">MPRILRIAACQVGATHKSDRREDTIGRLLQLLDNAAAEGAQLALFPEIAFTTFFPRYFFEGDEIDKFFEHGDVTIAAQTKPLFDKARDLGVDICVGFTEADPTLGSSKLAMDGADCFNSCIYYHSKSGSILSKYRKIHLPGDFEPFENPNAINQLEKRYFKPGNLGFKAFRVPDLIPYNTERGEPILGMMICNDRSWSEAWRVLGLQGVEVVLCGYNTNGFAPEMWGKSTDGDPTESENLGVFQHQLVMQSNSYTNSCFSVSAARCGKDDGKFSLIAGSCITDPDGKIIARSKTKDDEVIYADCDLELCRPHKLRTFNFGKHRRVEHYGRITAQTGVVEPPHLAKSLAGGVNDDLVSQTYTNTIGPLDSQIKILLINPNATPTMTNSCLSMLKSQLPPDVSVTGFTAPSRDGAPSAIEGQVDKNLQQHPCGLFFP</sequence>
<keyword evidence="1 3" id="KW-0378">Hydrolase</keyword>
<evidence type="ECO:0000259" key="2">
    <source>
        <dbReference type="PROSITE" id="PS50263"/>
    </source>
</evidence>
<accession>A0A9P4NE95</accession>
<dbReference type="InterPro" id="IPR036526">
    <property type="entry name" value="C-N_Hydrolase_sf"/>
</dbReference>
<dbReference type="SUPFAM" id="SSF56317">
    <property type="entry name" value="Carbon-nitrogen hydrolase"/>
    <property type="match status" value="1"/>
</dbReference>
<proteinExistence type="predicted"/>
<dbReference type="InterPro" id="IPR053714">
    <property type="entry name" value="Iso_Racemase_Enz_sf"/>
</dbReference>
<dbReference type="InterPro" id="IPR050345">
    <property type="entry name" value="Aliph_Amidase/BUP"/>
</dbReference>
<dbReference type="Proteomes" id="UP000800235">
    <property type="component" value="Unassembled WGS sequence"/>
</dbReference>
<dbReference type="GO" id="GO:0016811">
    <property type="term" value="F:hydrolase activity, acting on carbon-nitrogen (but not peptide) bonds, in linear amides"/>
    <property type="evidence" value="ECO:0007669"/>
    <property type="project" value="TreeGrafter"/>
</dbReference>
<dbReference type="PANTHER" id="PTHR43674">
    <property type="entry name" value="NITRILASE C965.09-RELATED"/>
    <property type="match status" value="1"/>
</dbReference>
<evidence type="ECO:0000256" key="1">
    <source>
        <dbReference type="ARBA" id="ARBA00022801"/>
    </source>
</evidence>
<reference evidence="3" key="1">
    <citation type="journal article" date="2020" name="Stud. Mycol.">
        <title>101 Dothideomycetes genomes: a test case for predicting lifestyles and emergence of pathogens.</title>
        <authorList>
            <person name="Haridas S."/>
            <person name="Albert R."/>
            <person name="Binder M."/>
            <person name="Bloem J."/>
            <person name="Labutti K."/>
            <person name="Salamov A."/>
            <person name="Andreopoulos B."/>
            <person name="Baker S."/>
            <person name="Barry K."/>
            <person name="Bills G."/>
            <person name="Bluhm B."/>
            <person name="Cannon C."/>
            <person name="Castanera R."/>
            <person name="Culley D."/>
            <person name="Daum C."/>
            <person name="Ezra D."/>
            <person name="Gonzalez J."/>
            <person name="Henrissat B."/>
            <person name="Kuo A."/>
            <person name="Liang C."/>
            <person name="Lipzen A."/>
            <person name="Lutzoni F."/>
            <person name="Magnuson J."/>
            <person name="Mondo S."/>
            <person name="Nolan M."/>
            <person name="Ohm R."/>
            <person name="Pangilinan J."/>
            <person name="Park H.-J."/>
            <person name="Ramirez L."/>
            <person name="Alfaro M."/>
            <person name="Sun H."/>
            <person name="Tritt A."/>
            <person name="Yoshinaga Y."/>
            <person name="Zwiers L.-H."/>
            <person name="Turgeon B."/>
            <person name="Goodwin S."/>
            <person name="Spatafora J."/>
            <person name="Crous P."/>
            <person name="Grigoriev I."/>
        </authorList>
    </citation>
    <scope>NUCLEOTIDE SEQUENCE</scope>
    <source>
        <strain evidence="3">CBS 130266</strain>
    </source>
</reference>
<dbReference type="Gene3D" id="3.40.50.12500">
    <property type="match status" value="1"/>
</dbReference>
<dbReference type="Pfam" id="PF00795">
    <property type="entry name" value="CN_hydrolase"/>
    <property type="match status" value="1"/>
</dbReference>
<dbReference type="EMBL" id="MU007146">
    <property type="protein sequence ID" value="KAF2416997.1"/>
    <property type="molecule type" value="Genomic_DNA"/>
</dbReference>
<protein>
    <submittedName>
        <fullName evidence="3">Carbon-nitrogen hydrolase</fullName>
    </submittedName>
</protein>
<dbReference type="InterPro" id="IPR003010">
    <property type="entry name" value="C-N_Hydrolase"/>
</dbReference>